<dbReference type="Proteomes" id="UP000593561">
    <property type="component" value="Unassembled WGS sequence"/>
</dbReference>
<dbReference type="EMBL" id="JABFAC010000013">
    <property type="protein sequence ID" value="MBA0632875.1"/>
    <property type="molecule type" value="Genomic_DNA"/>
</dbReference>
<dbReference type="AlphaFoldDB" id="A0A7J8T4A4"/>
<keyword evidence="2" id="KW-1185">Reference proteome</keyword>
<organism evidence="1 2">
    <name type="scientific">Gossypium davidsonii</name>
    <name type="common">Davidson's cotton</name>
    <name type="synonym">Gossypium klotzschianum subsp. davidsonii</name>
    <dbReference type="NCBI Taxonomy" id="34287"/>
    <lineage>
        <taxon>Eukaryota</taxon>
        <taxon>Viridiplantae</taxon>
        <taxon>Streptophyta</taxon>
        <taxon>Embryophyta</taxon>
        <taxon>Tracheophyta</taxon>
        <taxon>Spermatophyta</taxon>
        <taxon>Magnoliopsida</taxon>
        <taxon>eudicotyledons</taxon>
        <taxon>Gunneridae</taxon>
        <taxon>Pentapetalae</taxon>
        <taxon>rosids</taxon>
        <taxon>malvids</taxon>
        <taxon>Malvales</taxon>
        <taxon>Malvaceae</taxon>
        <taxon>Malvoideae</taxon>
        <taxon>Gossypium</taxon>
    </lineage>
</organism>
<evidence type="ECO:0000313" key="1">
    <source>
        <dbReference type="EMBL" id="MBA0632875.1"/>
    </source>
</evidence>
<protein>
    <submittedName>
        <fullName evidence="1">Uncharacterized protein</fullName>
    </submittedName>
</protein>
<proteinExistence type="predicted"/>
<evidence type="ECO:0000313" key="2">
    <source>
        <dbReference type="Proteomes" id="UP000593561"/>
    </source>
</evidence>
<reference evidence="1 2" key="1">
    <citation type="journal article" date="2019" name="Genome Biol. Evol.">
        <title>Insights into the evolution of the New World diploid cottons (Gossypium, subgenus Houzingenia) based on genome sequencing.</title>
        <authorList>
            <person name="Grover C.E."/>
            <person name="Arick M.A. 2nd"/>
            <person name="Thrash A."/>
            <person name="Conover J.L."/>
            <person name="Sanders W.S."/>
            <person name="Peterson D.G."/>
            <person name="Frelichowski J.E."/>
            <person name="Scheffler J.A."/>
            <person name="Scheffler B.E."/>
            <person name="Wendel J.F."/>
        </authorList>
    </citation>
    <scope>NUCLEOTIDE SEQUENCE [LARGE SCALE GENOMIC DNA]</scope>
    <source>
        <strain evidence="1">27</strain>
        <tissue evidence="1">Leaf</tissue>
    </source>
</reference>
<sequence length="43" mass="5296">MIKNMIQNIWTIFSTRIQDYINPQPQIEPQQNSFKQNQQLVRY</sequence>
<accession>A0A7J8T4A4</accession>
<name>A0A7J8T4A4_GOSDV</name>
<gene>
    <name evidence="1" type="ORF">Godav_001541</name>
</gene>
<comment type="caution">
    <text evidence="1">The sequence shown here is derived from an EMBL/GenBank/DDBJ whole genome shotgun (WGS) entry which is preliminary data.</text>
</comment>